<comment type="caution">
    <text evidence="16">The sequence shown here is derived from an EMBL/GenBank/DDBJ whole genome shotgun (WGS) entry which is preliminary data.</text>
</comment>
<feature type="domain" description="PKS/mFAS DH" evidence="15">
    <location>
        <begin position="1561"/>
        <end position="1850"/>
    </location>
</feature>
<keyword evidence="9" id="KW-0521">NADP</keyword>
<evidence type="ECO:0000256" key="2">
    <source>
        <dbReference type="ARBA" id="ARBA00004496"/>
    </source>
</evidence>
<evidence type="ECO:0000256" key="4">
    <source>
        <dbReference type="ARBA" id="ARBA00022450"/>
    </source>
</evidence>
<dbReference type="EMBL" id="JAEUGD010000067">
    <property type="protein sequence ID" value="MBL6449561.1"/>
    <property type="molecule type" value="Genomic_DNA"/>
</dbReference>
<gene>
    <name evidence="16" type="ORF">JMN32_24830</name>
</gene>
<feature type="region of interest" description="N-terminal hotdog fold" evidence="12">
    <location>
        <begin position="43"/>
        <end position="172"/>
    </location>
</feature>
<dbReference type="InterPro" id="IPR018201">
    <property type="entry name" value="Ketoacyl_synth_AS"/>
</dbReference>
<dbReference type="PROSITE" id="PS50075">
    <property type="entry name" value="CARRIER"/>
    <property type="match status" value="2"/>
</dbReference>
<dbReference type="InterPro" id="IPR049551">
    <property type="entry name" value="PKS_DH_C"/>
</dbReference>
<feature type="domain" description="Ketosynthase family 3 (KS3)" evidence="14">
    <location>
        <begin position="927"/>
        <end position="1362"/>
    </location>
</feature>
<reference evidence="16" key="1">
    <citation type="submission" date="2021-01" db="EMBL/GenBank/DDBJ databases">
        <title>Fulvivirga kasyanovii gen. nov., sp nov., a novel member of the phylum Bacteroidetes isolated from seawater in a mussel farm.</title>
        <authorList>
            <person name="Zhao L.-H."/>
            <person name="Wang Z.-J."/>
        </authorList>
    </citation>
    <scope>NUCLEOTIDE SEQUENCE</scope>
    <source>
        <strain evidence="16">29W222</strain>
    </source>
</reference>
<comment type="cofactor">
    <cofactor evidence="1">
        <name>pantetheine 4'-phosphate</name>
        <dbReference type="ChEBI" id="CHEBI:47942"/>
    </cofactor>
</comment>
<dbReference type="Gene3D" id="3.10.129.110">
    <property type="entry name" value="Polyketide synthase dehydratase"/>
    <property type="match status" value="3"/>
</dbReference>
<dbReference type="GO" id="GO:0071770">
    <property type="term" value="P:DIM/DIP cell wall layer assembly"/>
    <property type="evidence" value="ECO:0007669"/>
    <property type="project" value="TreeGrafter"/>
</dbReference>
<evidence type="ECO:0000256" key="9">
    <source>
        <dbReference type="ARBA" id="ARBA00022857"/>
    </source>
</evidence>
<dbReference type="InterPro" id="IPR020807">
    <property type="entry name" value="PKS_DH"/>
</dbReference>
<evidence type="ECO:0000256" key="6">
    <source>
        <dbReference type="ARBA" id="ARBA00022553"/>
    </source>
</evidence>
<feature type="domain" description="Carrier" evidence="13">
    <location>
        <begin position="794"/>
        <end position="870"/>
    </location>
</feature>
<dbReference type="CDD" id="cd00833">
    <property type="entry name" value="PKS"/>
    <property type="match status" value="3"/>
</dbReference>
<dbReference type="Pfam" id="PF02801">
    <property type="entry name" value="Ketoacyl-synt_C"/>
    <property type="match status" value="3"/>
</dbReference>
<dbReference type="InterPro" id="IPR016039">
    <property type="entry name" value="Thiolase-like"/>
</dbReference>
<dbReference type="Pfam" id="PF21394">
    <property type="entry name" value="Beta-ketacyl_N"/>
    <property type="match status" value="1"/>
</dbReference>
<dbReference type="InterPro" id="IPR009081">
    <property type="entry name" value="PP-bd_ACP"/>
</dbReference>
<dbReference type="Pfam" id="PF21089">
    <property type="entry name" value="PKS_DH_N"/>
    <property type="match status" value="3"/>
</dbReference>
<dbReference type="InterPro" id="IPR013968">
    <property type="entry name" value="PKS_KR"/>
</dbReference>
<dbReference type="PANTHER" id="PTHR43775">
    <property type="entry name" value="FATTY ACID SYNTHASE"/>
    <property type="match status" value="1"/>
</dbReference>
<accession>A0A937G6Y4</accession>
<dbReference type="PROSITE" id="PS52004">
    <property type="entry name" value="KS3_2"/>
    <property type="match status" value="3"/>
</dbReference>
<feature type="domain" description="PKS/mFAS DH" evidence="15">
    <location>
        <begin position="43"/>
        <end position="335"/>
    </location>
</feature>
<dbReference type="GO" id="GO:0004312">
    <property type="term" value="F:fatty acid synthase activity"/>
    <property type="evidence" value="ECO:0007669"/>
    <property type="project" value="TreeGrafter"/>
</dbReference>
<keyword evidence="5" id="KW-0963">Cytoplasm</keyword>
<organism evidence="16 17">
    <name type="scientific">Fulvivirga marina</name>
    <dbReference type="NCBI Taxonomy" id="2494733"/>
    <lineage>
        <taxon>Bacteria</taxon>
        <taxon>Pseudomonadati</taxon>
        <taxon>Bacteroidota</taxon>
        <taxon>Cytophagia</taxon>
        <taxon>Cytophagales</taxon>
        <taxon>Fulvivirgaceae</taxon>
        <taxon>Fulvivirga</taxon>
    </lineage>
</organism>
<dbReference type="PROSITE" id="PS00606">
    <property type="entry name" value="KS3_1"/>
    <property type="match status" value="1"/>
</dbReference>
<dbReference type="Pfam" id="PF14765">
    <property type="entry name" value="PS-DH"/>
    <property type="match status" value="3"/>
</dbReference>
<dbReference type="Pfam" id="PF00109">
    <property type="entry name" value="ketoacyl-synt"/>
    <property type="match status" value="3"/>
</dbReference>
<dbReference type="CDD" id="cd08953">
    <property type="entry name" value="KR_2_SDR_x"/>
    <property type="match status" value="3"/>
</dbReference>
<dbReference type="GO" id="GO:0031177">
    <property type="term" value="F:phosphopantetheine binding"/>
    <property type="evidence" value="ECO:0007669"/>
    <property type="project" value="InterPro"/>
</dbReference>
<feature type="domain" description="Ketosynthase family 3 (KS3)" evidence="14">
    <location>
        <begin position="3696"/>
        <end position="4128"/>
    </location>
</feature>
<evidence type="ECO:0000256" key="11">
    <source>
        <dbReference type="ARBA" id="ARBA00054155"/>
    </source>
</evidence>
<feature type="active site" description="Proton donor; for dehydratase activity" evidence="12">
    <location>
        <position position="1763"/>
    </location>
</feature>
<dbReference type="Pfam" id="PF22621">
    <property type="entry name" value="CurL-like_PKS_C"/>
    <property type="match status" value="1"/>
</dbReference>
<feature type="active site" description="Proton acceptor; for dehydratase activity" evidence="12">
    <location>
        <position position="1590"/>
    </location>
</feature>
<dbReference type="InterPro" id="IPR020806">
    <property type="entry name" value="PKS_PP-bd"/>
</dbReference>
<dbReference type="InterPro" id="IPR050091">
    <property type="entry name" value="PKS_NRPS_Biosynth_Enz"/>
</dbReference>
<evidence type="ECO:0000313" key="16">
    <source>
        <dbReference type="EMBL" id="MBL6449561.1"/>
    </source>
</evidence>
<dbReference type="SUPFAM" id="SSF51735">
    <property type="entry name" value="NAD(P)-binding Rossmann-fold domains"/>
    <property type="match status" value="4"/>
</dbReference>
<dbReference type="RefSeq" id="WP_202859109.1">
    <property type="nucleotide sequence ID" value="NZ_JAEUGD010000067.1"/>
</dbReference>
<dbReference type="InterPro" id="IPR036291">
    <property type="entry name" value="NAD(P)-bd_dom_sf"/>
</dbReference>
<dbReference type="GO" id="GO:0004315">
    <property type="term" value="F:3-oxoacyl-[acyl-carrier-protein] synthase activity"/>
    <property type="evidence" value="ECO:0007669"/>
    <property type="project" value="InterPro"/>
</dbReference>
<evidence type="ECO:0000256" key="10">
    <source>
        <dbReference type="ARBA" id="ARBA00023268"/>
    </source>
</evidence>
<feature type="active site" description="Proton acceptor; for dehydratase activity" evidence="12">
    <location>
        <position position="72"/>
    </location>
</feature>
<dbReference type="InterPro" id="IPR006162">
    <property type="entry name" value="Ppantetheine_attach_site"/>
</dbReference>
<dbReference type="Gene3D" id="1.10.1200.10">
    <property type="entry name" value="ACP-like"/>
    <property type="match status" value="3"/>
</dbReference>
<evidence type="ECO:0000256" key="12">
    <source>
        <dbReference type="PROSITE-ProRule" id="PRU01363"/>
    </source>
</evidence>
<dbReference type="InterPro" id="IPR049552">
    <property type="entry name" value="PKS_DH_N"/>
</dbReference>
<dbReference type="InterPro" id="IPR014031">
    <property type="entry name" value="Ketoacyl_synth_C"/>
</dbReference>
<keyword evidence="8" id="KW-0677">Repeat</keyword>
<dbReference type="InterPro" id="IPR036736">
    <property type="entry name" value="ACP-like_sf"/>
</dbReference>
<dbReference type="SMART" id="SM00822">
    <property type="entry name" value="PKS_KR"/>
    <property type="match status" value="3"/>
</dbReference>
<feature type="domain" description="Ketosynthase family 3 (KS3)" evidence="14">
    <location>
        <begin position="2431"/>
        <end position="2856"/>
    </location>
</feature>
<dbReference type="SMART" id="SM00826">
    <property type="entry name" value="PKS_DH"/>
    <property type="match status" value="3"/>
</dbReference>
<evidence type="ECO:0000256" key="7">
    <source>
        <dbReference type="ARBA" id="ARBA00022679"/>
    </source>
</evidence>
<dbReference type="Gene3D" id="1.10.1240.100">
    <property type="match status" value="3"/>
</dbReference>
<dbReference type="InterPro" id="IPR054514">
    <property type="entry name" value="RhiE-like_linker"/>
</dbReference>
<protein>
    <submittedName>
        <fullName evidence="16">SDR family NAD(P)-dependent oxidoreductase</fullName>
    </submittedName>
</protein>
<dbReference type="Gene3D" id="3.40.47.10">
    <property type="match status" value="3"/>
</dbReference>
<evidence type="ECO:0000259" key="15">
    <source>
        <dbReference type="PROSITE" id="PS52019"/>
    </source>
</evidence>
<feature type="domain" description="PKS/mFAS DH" evidence="15">
    <location>
        <begin position="4308"/>
        <end position="4591"/>
    </location>
</feature>
<dbReference type="GO" id="GO:0006633">
    <property type="term" value="P:fatty acid biosynthetic process"/>
    <property type="evidence" value="ECO:0007669"/>
    <property type="project" value="InterPro"/>
</dbReference>
<sequence>MIDFIEYVVLELKSKRLSKANALDLIRQFSHRSGTSGKPAVIHPLLHTNTSDLSQQSFSSTFSGDEFFLKDHEVKGQKVLPGVAYLEMARTAFKNAMPAQQGSVIELRNVIWAQPIIVKDAKEVTIALFADEKEIDNGQIQYEVYSTEVVEDGDISETIHCQGQAVLVNKPAAVKLDVDKLKAQMQSGKLESGPVYTAYSKLGLNYGPTHQAIKTIYQGSGQLLVQLNLPGLNSSGTEDFVLHPGMMDSALQAAIGLFGALDQIPDQPSLPFALESLKIFEACKSEMFAWVRYAEGNKSNDKVIKLDIDLCHKDGTVAVQMRGFSSRILHTDIAVAGEPRKGKGSILAAPAWHTTEVDASQAASVNYSQRYVLMCEVPEVTEKQLEGILTQSRVIHLETKQTKNIAERFNEYARACFEQVKAILADKPSEKVLIQVVTTSDQEKAVFTALSGILKTATLENPLLTGQVILTDPKVKAEELAAQLKESYDRPQDAIVKYEQQIRKVLGWEEIAHNSSRIAFKDNGVYLITAGLGGLGKVFAREILQQTKNARIILTGRSELTAERQAQINELGAEEGQLTYQQLDVTNLKEVKQTITAIKKAHKQLHGIIHSAGMLADNFILKKTAEEFNEVLAPKVTGTYNLDEATKDVDLDFLVLFSSISSMTGNSGQADYATANGFMDQFAVYRNQLVDAGERLGRTVSINWPLWQDGGMKIDASKEEILRQSTGMSPMRTETGLSTFYRSLELSQGQLLVMEGDLQQLHQALFAEKIIESSPASHADTEEQEPVVEMDAGSLEEKTQDYIKKQLSELFKLPAHKIDPHAPLEKYGIDSILAMNLTNQLEKTFGSLPKTLFFEYQTIRELTDYFIRSHSAKLASLFISTKSSEAKVVEKPKESPVKTQAKPLQSRSIRRQRHIEVGADTARKVDTDPIAIIGLSGRYPESANIEAYWNNLRDGKDCIIEVPKDRWDWREYYSEDRSKGGHHYSKWGGFIEGVDEFDPLFFNISPLEAEILDPQERLFLQHAWMAMEDAGYTKASLQIPHNLGMAGQVGVYAGVMYSEYQLFGIEASKSGKRMGVPGSYASIANRVSYVLNLHGPSMTVDSMCSSSLTAIHLACQDLKEGRTSLGIAGGVNVSIHPNKYLVISAGQYISSDGHCQSFGEGGEGYIPGEGVGIVVLKRLSEAVRDGDHIYGVIKGSALNHGGKTNGYSVPNPQAQANLISHVLETTNTDPRHISYIEAHGTGTKLGDPIEIAALSQAFQRKTSDVGFCQLGSAKSNIGHCESAAGIAGLTKVLLQLKHKRIVPSLHSKKLNPNIDFDKTPFIVNQTLKPWEQPVIDGVSVPRLAGLSSFGAGGANAHIIIEEYVAPAEENQAVALTSPDLKVIIPLSARTPEQLRQKALDLYDFLQNARTKEQEEEVGAIDLASMAYTLQVGREAMDVRLGFMVSTVDELIEKLQAYLDGEEDIEDAYQGRTDQDSDTLSLFNADSDFEQTVDKWISRRKLSKLLDLWAKGLNLDWAKFYGENKPKRISLPAYPFAKDRYWIDTKINGQGAINGKTTSALHPLLHSNTSDFSRQSYSSTFSGTEFFLSDHQVKISDEHSAKVLPAVAYLEMARVAVERAAGVEPGYGMLELHNTAWAQPLVVEQHKQVDIALFVKGGDQINYEISSWDSDQDVVHCQGVASFTSHKTVQKLDTVELKGQMGRGKIDAESLYPLFNSMGLIYGPAYQGIKALYQGERQLLAELKLPKAVASDQHDYMLHPSLMDSALQSAFGLLEDLKDLPSQPSVPFALDTIRIISPATENMFAWVRYAKGSEPTDAITRLDIDLCDQEGNVCVQMRGLSSRQLSVDVQSKGIGTLMAKPTWAPFERVAETVEPKFEQKHIILCELSGVKATELKSRMDNSNCLQLVAPKGNIAERYNEYVVACFEYIQKIIKDKPEGRVLVQVVVPNHKEQALFAGLSGLLKTATQENPKLIGQVILTESGIHEEALAGQLQKAQQRPEESFIKYEAEAAHVLQWDEILGSETDPKTVLKDNGVYLITGGLGALGILFAGEILQHTQGAKVILTGRSELTKEKQAVLTELSANASQVIYKQLDINNLDQVKALIAEIKKKNKQLNGIIHSAGMISDSFILKKTKEEVNKVLAPKVTGTFNLDEASKDIELDFMVLFSSLSGAMGNVGQADYAAANAFMDQFAFYRNQLADQKARHGQTLSINWPLWKDGHLSIDQKNIEMLEQATGIQPLQASSGIRAFYGSLASSCGQMLVMEGDLKKMRNILHPDQASHVEATPEPSAISAESAPVAQADANSLLDKTVAYLRKEFAGVLKLPANELDPKAPLENYGIDSILAMKLTSMLEETFGSLSKTLFFEYQTIKSLAGFLAKSYPQIILEKVGGNTPAPAPETTPQATAKKQPVISTLRSGNRFYSNETQAQRREVAIVGLSGKYPLSENIEEFWENLKKGKDCITEIPEDRWDTKRFFDPKRNQAGKSYSKWGGFISDVDKFDPLFFNISPKEAELIDPQERLFIEAAWQTIEDAGYSKEGISAMGRVGVYVGVMYGQYQLYGAEAMLAGNAVVPGSSYASIANRVSYFLDLHGPSIAMDTMCSSSLTAIHQACEEIRKGDIEAAIAGGVNVSIHPHKYLILSQGNFAASDGRCRSFGDGGDGYVAGEGVGAVLLKSLDKAIEDGDHIYGVIKSSVINHGGKTNGYSVPNPNAQGDLIIESLKKAKIDPSTLSYIETHGTGTALGDPIEITGLNKAFGDTNEKKQFCPIGSVKSNIGHLESAAGIAAVTKVLLQLKHQQLVPSLHAETLNPNINFSDSPFYVQRELTDWTSNDGYPRRAGISSFGAGGSNTHLIIEEYNDLSLQDRETPQSLPQAFVLSSKDQNGLLKYAEKMLTFLGNNKGTSLTDIVYTSQVGRTPMNERLVIVASSTQELEEKLGRWLAGQQEKDSKKSASELEGIYHGNIKKASSDASALLEGEEGRAYLKVIMEARNLEKLAKLWISGGEIDWSLLYQHTQPKRVSLPTYPFAKERYWIKTPPFSLSTDQFIVQEINTDDQPEEEKKRKLHYQPQWVELNLSPTEEETPESGSVLVLDTTDELYQAMKNGQKQSSPLILVKPGNNYQEIESTVFTLDPQNEAHFGQLVETLASRSQLPYRIVHQALALENSDKADDITKQLNSGVFALFNLCKALMAQKHQVPLKILSVFNNAGISAALNAALGGFFKTLALENPHYHGKIVEVQQGDEGRVTTEEKVRIVSDEFNDGNWKKNEIRYKYRDEKQAYTRFVRELTQFVRVERSQDRLPLKQNGVYIVSGGLGGLGLVFSEYLVKNYQCNLVVFGRSELKAAQEKKLDRLKAYGTEILYLQADASSLEDMESVVKSAKARFSQVNGVIHSAGVNIDSFILRKSREEMDKVLAPKIYGTINLDLATRDEDLDIFVLFSSIAGVMGNVGQCDYAYGNHFLDSFAENRETLVREQKRKGKTLSINWTYWEEGGMHISDEEVAMIEKQAGLSPLPVNQGVQYFEEFLISDLSQGVPLYGLSSRIKPYMGQGTVEVEKSKPAQARTIDPQMLLELTEGYLKALIGEEIKLDPERIDPVERFETFGIDSIVISKLNANLERDLGALPKTLFYEYSTIEELAAYMVAEEREALISFLNLEQEVDEEDVQETIRYEEKVQVVEHRQVEIRETVSSTDKYEDTEPIAIIGVHGSYPQSEDLNKYWENLKNGKDLTEVVPATRWDSEAYYHEDPEKAKEGKIYCKWGGFINDVDKFDPEFFNITPDEAKIIDPQERLFLQSVWSSIEDAGYTKDSLKKRHPKAKSANVGVFVGVTTNTYNLLASEEWSKGNTTPSAHPWSIANRVSYLFDFNGPSMPVDTACSSSSVAIHLACESLRKQECQVAVAGGVNLYLHPSKYHSFCKNRMISRTGKCFSYGAGDDGFVPGEGVGSVLLKPLSKAIADNDQIYAVVTGSAYDHSGRSNGYSAPNPNAQANLIEHTLRKANVNPETISYIEGHGTGTQLGDSLEIVAMTNAFQKQTKKKQFAPVGSVKANIGHPESAAGIAGVAKVLLQMKHQQLVPTINSDEVNPNIEFKESPFYLQHQLTPWNPAPGYPRRALINSFGAGGVNACLILEEYKKPKSMEKHQDKGPHLFALSAKNEERLNEYVDRLLTFAGNEKHVSLADLSFTLQIGREAMPERLAIVASDRTELLDRLKDWKQRKDSEYIYQGKTDPRQGRRRAPDRTEELQNLFKTGELGQLAQLWVTGVEVDWEALYALDKPGKISVPTYPFAKERYWVTDQMEKKAAPEPANAQLHPLVSYNSSTLREISFSSMLLDSAFYAVDHQVNGEKLFPGSGFIEIANICGNLAGEQKVSKIRDIVWAHPLSFKTGSQFVQTSLKPNGSGIEYRITSLDDENEKIMHSEGQLFFQNSMSPSLHTENISVQALKAQCPAPQNGSDYYDIFKQVGFDYGLAFRTMHEFYVNESFALSKLKLADHLKADFDRFILHPCIVDGALQTVAGLIGQMESAVPHVPFAIDEIEIFRPLSHTCYAYVEKVEAEGRSQADIKKFNIKIINEGGDVLASIKNFYVRAFGKVSAVQGDQYMEADVI</sequence>
<dbReference type="InterPro" id="IPR049900">
    <property type="entry name" value="PKS_mFAS_DH"/>
</dbReference>
<evidence type="ECO:0000313" key="17">
    <source>
        <dbReference type="Proteomes" id="UP000614216"/>
    </source>
</evidence>
<proteinExistence type="predicted"/>
<evidence type="ECO:0000259" key="14">
    <source>
        <dbReference type="PROSITE" id="PS52004"/>
    </source>
</evidence>
<comment type="function">
    <text evidence="11">Involved in production of the polyketide antibiotic thailandamide.</text>
</comment>
<comment type="subcellular location">
    <subcellularLocation>
        <location evidence="2">Cytoplasm</location>
    </subcellularLocation>
</comment>
<feature type="region of interest" description="N-terminal hotdog fold" evidence="12">
    <location>
        <begin position="4308"/>
        <end position="4426"/>
    </location>
</feature>
<dbReference type="InterPro" id="IPR014030">
    <property type="entry name" value="Ketoacyl_synth_N"/>
</dbReference>
<evidence type="ECO:0000256" key="1">
    <source>
        <dbReference type="ARBA" id="ARBA00001957"/>
    </source>
</evidence>
<dbReference type="FunFam" id="3.40.47.10:FF:000019">
    <property type="entry name" value="Polyketide synthase type I"/>
    <property type="match status" value="3"/>
</dbReference>
<dbReference type="GO" id="GO:0005737">
    <property type="term" value="C:cytoplasm"/>
    <property type="evidence" value="ECO:0007669"/>
    <property type="project" value="UniProtKB-SubCell"/>
</dbReference>
<evidence type="ECO:0000256" key="5">
    <source>
        <dbReference type="ARBA" id="ARBA00022490"/>
    </source>
</evidence>
<evidence type="ECO:0000256" key="8">
    <source>
        <dbReference type="ARBA" id="ARBA00022737"/>
    </source>
</evidence>
<dbReference type="InterPro" id="IPR049490">
    <property type="entry name" value="C883_1060-like_KR_N"/>
</dbReference>
<dbReference type="Pfam" id="PF00550">
    <property type="entry name" value="PP-binding"/>
    <property type="match status" value="3"/>
</dbReference>
<evidence type="ECO:0000256" key="3">
    <source>
        <dbReference type="ARBA" id="ARBA00004792"/>
    </source>
</evidence>
<name>A0A937G6Y4_9BACT</name>
<keyword evidence="10" id="KW-0511">Multifunctional enzyme</keyword>
<keyword evidence="6" id="KW-0597">Phosphoprotein</keyword>
<dbReference type="SMART" id="SM00823">
    <property type="entry name" value="PKS_PP"/>
    <property type="match status" value="3"/>
</dbReference>
<dbReference type="FunFam" id="1.10.1200.10:FF:000019">
    <property type="entry name" value="Phenolpthiocerol synthesis type-I polyketide synthase PPSA"/>
    <property type="match status" value="1"/>
</dbReference>
<feature type="region of interest" description="C-terminal hotdog fold" evidence="12">
    <location>
        <begin position="4444"/>
        <end position="4591"/>
    </location>
</feature>
<dbReference type="SMART" id="SM01294">
    <property type="entry name" value="PKS_PP_betabranch"/>
    <property type="match status" value="1"/>
</dbReference>
<dbReference type="SUPFAM" id="SSF47336">
    <property type="entry name" value="ACP-like"/>
    <property type="match status" value="3"/>
</dbReference>
<dbReference type="PANTHER" id="PTHR43775:SF37">
    <property type="entry name" value="SI:DKEY-61P9.11"/>
    <property type="match status" value="1"/>
</dbReference>
<feature type="active site" description="Proton donor; for dehydratase activity" evidence="12">
    <location>
        <position position="248"/>
    </location>
</feature>
<dbReference type="Pfam" id="PF08659">
    <property type="entry name" value="KR"/>
    <property type="match status" value="3"/>
</dbReference>
<feature type="active site" description="Proton donor; for dehydratase activity" evidence="12">
    <location>
        <position position="4505"/>
    </location>
</feature>
<feature type="domain" description="Carrier" evidence="13">
    <location>
        <begin position="2306"/>
        <end position="2382"/>
    </location>
</feature>
<dbReference type="InterPro" id="IPR020841">
    <property type="entry name" value="PKS_Beta-ketoAc_synthase_dom"/>
</dbReference>
<comment type="pathway">
    <text evidence="3">Antibiotic biosynthesis.</text>
</comment>
<dbReference type="SUPFAM" id="SSF53901">
    <property type="entry name" value="Thiolase-like"/>
    <property type="match status" value="3"/>
</dbReference>
<keyword evidence="7" id="KW-0808">Transferase</keyword>
<dbReference type="Gene3D" id="3.40.50.720">
    <property type="entry name" value="NAD(P)-binding Rossmann-like Domain"/>
    <property type="match status" value="3"/>
</dbReference>
<dbReference type="Pfam" id="PF22336">
    <property type="entry name" value="RhiE-like_linker"/>
    <property type="match status" value="2"/>
</dbReference>
<dbReference type="Proteomes" id="UP000614216">
    <property type="component" value="Unassembled WGS sequence"/>
</dbReference>
<dbReference type="PROSITE" id="PS52019">
    <property type="entry name" value="PKS_MFAS_DH"/>
    <property type="match status" value="3"/>
</dbReference>
<dbReference type="InterPro" id="IPR057326">
    <property type="entry name" value="KR_dom"/>
</dbReference>
<keyword evidence="4" id="KW-0596">Phosphopantetheine</keyword>
<evidence type="ECO:0000259" key="13">
    <source>
        <dbReference type="PROSITE" id="PS50075"/>
    </source>
</evidence>
<feature type="active site" description="Proton acceptor; for dehydratase activity" evidence="12">
    <location>
        <position position="4337"/>
    </location>
</feature>
<dbReference type="SMART" id="SM00825">
    <property type="entry name" value="PKS_KS"/>
    <property type="match status" value="3"/>
</dbReference>
<keyword evidence="17" id="KW-1185">Reference proteome</keyword>
<dbReference type="PROSITE" id="PS00012">
    <property type="entry name" value="PHOSPHOPANTETHEINE"/>
    <property type="match status" value="1"/>
</dbReference>
<feature type="region of interest" description="C-terminal hotdog fold" evidence="12">
    <location>
        <begin position="186"/>
        <end position="335"/>
    </location>
</feature>
<feature type="region of interest" description="N-terminal hotdog fold" evidence="12">
    <location>
        <begin position="1561"/>
        <end position="1687"/>
    </location>
</feature>
<dbReference type="InterPro" id="IPR042104">
    <property type="entry name" value="PKS_dehydratase_sf"/>
</dbReference>
<dbReference type="GO" id="GO:0005886">
    <property type="term" value="C:plasma membrane"/>
    <property type="evidence" value="ECO:0007669"/>
    <property type="project" value="TreeGrafter"/>
</dbReference>
<feature type="region of interest" description="C-terminal hotdog fold" evidence="12">
    <location>
        <begin position="1701"/>
        <end position="1850"/>
    </location>
</feature>